<name>A0ACD3T450_PHODM</name>
<protein>
    <submittedName>
        <fullName evidence="1">GGDEF domain-containing protein</fullName>
    </submittedName>
</protein>
<evidence type="ECO:0000313" key="1">
    <source>
        <dbReference type="EMBL" id="TMX75617.1"/>
    </source>
</evidence>
<keyword evidence="2" id="KW-1185">Reference proteome</keyword>
<proteinExistence type="predicted"/>
<gene>
    <name evidence="1" type="ORF">DA092_08505</name>
</gene>
<accession>A0ACD3T450</accession>
<evidence type="ECO:0000313" key="2">
    <source>
        <dbReference type="Proteomes" id="UP000718715"/>
    </source>
</evidence>
<dbReference type="EMBL" id="PZOJ01000084">
    <property type="protein sequence ID" value="TMX75617.1"/>
    <property type="molecule type" value="Genomic_DNA"/>
</dbReference>
<dbReference type="Proteomes" id="UP000718715">
    <property type="component" value="Unassembled WGS sequence"/>
</dbReference>
<sequence length="559" mass="64536">MIKNIIGKSMLSQISGFHFNYQPIYANNRIKSYEALLRLNDKNISIETFIQSIENKPKFDLDVIQAVLFDIQDLNDTFTISINISILSLESDFFITKALNILKNKNIILEITEHEKANNLDLIAYNIQLLKSKTGVKFALDDFGRGYSNTESLMCLPVDIIKVDRSLVTNITDSYISYAVLKTKIGKILNILEKTVIVEGIETQTQLDLINLIGNCCIQGFYYSTPLERDVAFCHESNSIEFEPDHHVDFMQKLDKLIYDLTLNKDQVIDHNSFNNIFLHKENTVILDNAQSMIARLKEPTLLLLSSLIKDCECFIIIRDIKGTAIYNNENHISYMRKDFVGIPVDEIFEQYPDYQYCIELDNKLLCSDSNFLISNESVCIDHNIECFQTFRQKIRYFDQTFIICTVYRDNNILTMRRDALTGLYSREILSTPYANNYNRLIFIDLNGFKAINDKYGHGIGDLSLRQVSEILSANLRQDDLIIRHGGDEFVVLTMMYDEELIHRRLNEINQLIIDSFLQQGLTLSFSFGISEVLESTQKAIAEADANMYKHKESFKSKY</sequence>
<organism evidence="1 2">
    <name type="scientific">Photobacterium damselae</name>
    <dbReference type="NCBI Taxonomy" id="38293"/>
    <lineage>
        <taxon>Bacteria</taxon>
        <taxon>Pseudomonadati</taxon>
        <taxon>Pseudomonadota</taxon>
        <taxon>Gammaproteobacteria</taxon>
        <taxon>Vibrionales</taxon>
        <taxon>Vibrionaceae</taxon>
        <taxon>Photobacterium</taxon>
    </lineage>
</organism>
<comment type="caution">
    <text evidence="1">The sequence shown here is derived from an EMBL/GenBank/DDBJ whole genome shotgun (WGS) entry which is preliminary data.</text>
</comment>
<reference evidence="1" key="1">
    <citation type="submission" date="2018-03" db="EMBL/GenBank/DDBJ databases">
        <title>Genomic characterization of a polymicrobial infection associated with a disease outbreak in Pacific white shrimp (Litopenaeus vannamei).</title>
        <authorList>
            <person name="Turner J.W."/>
            <person name="Bachand P.T."/>
            <person name="Tallman J."/>
            <person name="Elledge N.C."/>
            <person name="Pinnell L.J."/>
            <person name="Laughlin R.C."/>
            <person name="Zimba P.V."/>
        </authorList>
    </citation>
    <scope>NUCLEOTIDE SEQUENCE</scope>
    <source>
        <strain evidence="1">Hep-2b-22</strain>
    </source>
</reference>